<evidence type="ECO:0000256" key="4">
    <source>
        <dbReference type="ARBA" id="ARBA00023054"/>
    </source>
</evidence>
<dbReference type="Proteomes" id="UP001432322">
    <property type="component" value="Unassembled WGS sequence"/>
</dbReference>
<feature type="compositionally biased region" description="Basic and acidic residues" evidence="7">
    <location>
        <begin position="118"/>
        <end position="148"/>
    </location>
</feature>
<feature type="compositionally biased region" description="Low complexity" evidence="7">
    <location>
        <begin position="9"/>
        <end position="19"/>
    </location>
</feature>
<keyword evidence="4 6" id="KW-0175">Coiled coil</keyword>
<dbReference type="EMBL" id="BTSY01000006">
    <property type="protein sequence ID" value="GMT31550.1"/>
    <property type="molecule type" value="Genomic_DNA"/>
</dbReference>
<gene>
    <name evidence="9" type="ORF">PFISCL1PPCAC_22847</name>
</gene>
<dbReference type="GO" id="GO:0005794">
    <property type="term" value="C:Golgi apparatus"/>
    <property type="evidence" value="ECO:0007669"/>
    <property type="project" value="TreeGrafter"/>
</dbReference>
<evidence type="ECO:0000259" key="8">
    <source>
        <dbReference type="PROSITE" id="PS50913"/>
    </source>
</evidence>
<accession>A0AAV5WIR3</accession>
<evidence type="ECO:0000256" key="1">
    <source>
        <dbReference type="ARBA" id="ARBA00004184"/>
    </source>
</evidence>
<dbReference type="SMART" id="SM00755">
    <property type="entry name" value="Grip"/>
    <property type="match status" value="1"/>
</dbReference>
<dbReference type="InterPro" id="IPR000237">
    <property type="entry name" value="GRIP_dom"/>
</dbReference>
<feature type="non-terminal residue" evidence="9">
    <location>
        <position position="1"/>
    </location>
</feature>
<feature type="region of interest" description="Disordered" evidence="7">
    <location>
        <begin position="1"/>
        <end position="33"/>
    </location>
</feature>
<evidence type="ECO:0000256" key="2">
    <source>
        <dbReference type="ARBA" id="ARBA00004496"/>
    </source>
</evidence>
<name>A0AAV5WIR3_9BILA</name>
<reference evidence="9" key="1">
    <citation type="submission" date="2023-10" db="EMBL/GenBank/DDBJ databases">
        <title>Genome assembly of Pristionchus species.</title>
        <authorList>
            <person name="Yoshida K."/>
            <person name="Sommer R.J."/>
        </authorList>
    </citation>
    <scope>NUCLEOTIDE SEQUENCE</scope>
    <source>
        <strain evidence="9">RS5133</strain>
    </source>
</reference>
<feature type="coiled-coil region" evidence="6">
    <location>
        <begin position="37"/>
        <end position="64"/>
    </location>
</feature>
<proteinExistence type="predicted"/>
<keyword evidence="5" id="KW-0472">Membrane</keyword>
<dbReference type="AlphaFoldDB" id="A0AAV5WIR3"/>
<protein>
    <recommendedName>
        <fullName evidence="8">GRIP domain-containing protein</fullName>
    </recommendedName>
</protein>
<evidence type="ECO:0000256" key="3">
    <source>
        <dbReference type="ARBA" id="ARBA00022490"/>
    </source>
</evidence>
<sequence>STMFQLAMAESEAAPSPAARPTAKPGGLREKIKNSSKEELEVLASKLVDSLRVAKEQAAKLQTEKEDFDKCLAQKDADIESLKKRESDLLLAASSTSLTIAATGEESSEVDGEAQRQQLEEEHRRRLEEVERARERAEKERKRREEDLEAARALNQELRSQLEDARAEASTLRETKATVDVASLELADYAKKVAQLSKELKETKAVLELSDKAKDELAEELARLRDESGRAAADSERARSSADEMRKRAEEEKTRLAEMQLKVDEERKRAESSHDDLTKERLALGRQLASSQDRANKLEEIVEALREENARLRADRDTADARMEELHKEHEAFKNRARYVLEQRTRESEAEEERERETKMEEERRQRERVEEGREREVMRESQRRLEADLGRATEQLQRVSGERTQARREAEEAAGALANALDELRVLRLAAERAGEETAAAAEKAEEGVRRQTETERKLKTVREELQQVREHADEERTRSEAALAEERRRREEAVRQLEERRTTATAPRPPAAVAAVYPQFSESFHSERSHSPMGDSASVVHGHTLHGLHGGPKSSVGGYGAAAAAASAAAGHNYSFDETQRCEMSPERLESVLFGEEACDEGRPIDERVPVEDAAEECVRLRQQLRWLQELHTEAETAAANMGEQMRVLKDEIRRLQHNSERISHVEGNTEYLKNIIVKFIQPEKVAGERRALIPILHTMLRLSDDERTMLQTIADSAPPPDDAAAAGWGGMLSKWTGMS</sequence>
<comment type="subcellular location">
    <subcellularLocation>
        <location evidence="2">Cytoplasm</location>
    </subcellularLocation>
    <subcellularLocation>
        <location evidence="1">Endomembrane system</location>
        <topology evidence="1">Peripheral membrane protein</topology>
    </subcellularLocation>
</comment>
<keyword evidence="10" id="KW-1185">Reference proteome</keyword>
<keyword evidence="3" id="KW-0963">Cytoplasm</keyword>
<dbReference type="Pfam" id="PF01465">
    <property type="entry name" value="GRIP"/>
    <property type="match status" value="1"/>
</dbReference>
<dbReference type="PANTHER" id="PTHR23157">
    <property type="entry name" value="GRIP AND COILED-COIL DOMAIN-CONTAINING PROTEIN 1"/>
    <property type="match status" value="1"/>
</dbReference>
<feature type="region of interest" description="Disordered" evidence="7">
    <location>
        <begin position="469"/>
        <end position="511"/>
    </location>
</feature>
<evidence type="ECO:0000256" key="7">
    <source>
        <dbReference type="SAM" id="MobiDB-lite"/>
    </source>
</evidence>
<feature type="coiled-coil region" evidence="6">
    <location>
        <begin position="613"/>
        <end position="661"/>
    </location>
</feature>
<comment type="caution">
    <text evidence="9">The sequence shown here is derived from an EMBL/GenBank/DDBJ whole genome shotgun (WGS) entry which is preliminary data.</text>
</comment>
<evidence type="ECO:0000313" key="10">
    <source>
        <dbReference type="Proteomes" id="UP001432322"/>
    </source>
</evidence>
<feature type="region of interest" description="Disordered" evidence="7">
    <location>
        <begin position="102"/>
        <end position="148"/>
    </location>
</feature>
<organism evidence="9 10">
    <name type="scientific">Pristionchus fissidentatus</name>
    <dbReference type="NCBI Taxonomy" id="1538716"/>
    <lineage>
        <taxon>Eukaryota</taxon>
        <taxon>Metazoa</taxon>
        <taxon>Ecdysozoa</taxon>
        <taxon>Nematoda</taxon>
        <taxon>Chromadorea</taxon>
        <taxon>Rhabditida</taxon>
        <taxon>Rhabditina</taxon>
        <taxon>Diplogasteromorpha</taxon>
        <taxon>Diplogasteroidea</taxon>
        <taxon>Neodiplogasteridae</taxon>
        <taxon>Pristionchus</taxon>
    </lineage>
</organism>
<feature type="compositionally biased region" description="Basic and acidic residues" evidence="7">
    <location>
        <begin position="469"/>
        <end position="504"/>
    </location>
</feature>
<feature type="region of interest" description="Disordered" evidence="7">
    <location>
        <begin position="224"/>
        <end position="278"/>
    </location>
</feature>
<feature type="domain" description="GRIP" evidence="8">
    <location>
        <begin position="665"/>
        <end position="716"/>
    </location>
</feature>
<evidence type="ECO:0000313" key="9">
    <source>
        <dbReference type="EMBL" id="GMT31550.1"/>
    </source>
</evidence>
<evidence type="ECO:0000256" key="6">
    <source>
        <dbReference type="SAM" id="Coils"/>
    </source>
</evidence>
<dbReference type="PROSITE" id="PS50913">
    <property type="entry name" value="GRIP"/>
    <property type="match status" value="1"/>
</dbReference>
<dbReference type="InterPro" id="IPR051952">
    <property type="entry name" value="Golgi-autophagy_related"/>
</dbReference>
<evidence type="ECO:0000256" key="5">
    <source>
        <dbReference type="ARBA" id="ARBA00023136"/>
    </source>
</evidence>
<dbReference type="PANTHER" id="PTHR23157:SF25">
    <property type="entry name" value="GRIP AND COILED-COIL DOMAIN-CONTAINING PROTEIN 1"/>
    <property type="match status" value="1"/>
</dbReference>
<feature type="region of interest" description="Disordered" evidence="7">
    <location>
        <begin position="343"/>
        <end position="383"/>
    </location>
</feature>